<reference evidence="3" key="1">
    <citation type="journal article" date="2019" name="Int. J. Syst. Evol. Microbiol.">
        <title>The Global Catalogue of Microorganisms (GCM) 10K type strain sequencing project: providing services to taxonomists for standard genome sequencing and annotation.</title>
        <authorList>
            <consortium name="The Broad Institute Genomics Platform"/>
            <consortium name="The Broad Institute Genome Sequencing Center for Infectious Disease"/>
            <person name="Wu L."/>
            <person name="Ma J."/>
        </authorList>
    </citation>
    <scope>NUCLEOTIDE SEQUENCE [LARGE SCALE GENOMIC DNA]</scope>
    <source>
        <strain evidence="3">JCM 3146</strain>
    </source>
</reference>
<keyword evidence="1" id="KW-1133">Transmembrane helix</keyword>
<dbReference type="Proteomes" id="UP001501822">
    <property type="component" value="Unassembled WGS sequence"/>
</dbReference>
<feature type="transmembrane region" description="Helical" evidence="1">
    <location>
        <begin position="74"/>
        <end position="95"/>
    </location>
</feature>
<feature type="transmembrane region" description="Helical" evidence="1">
    <location>
        <begin position="48"/>
        <end position="68"/>
    </location>
</feature>
<keyword evidence="1" id="KW-0812">Transmembrane</keyword>
<gene>
    <name evidence="2" type="ORF">GCM10010151_67050</name>
</gene>
<evidence type="ECO:0000313" key="2">
    <source>
        <dbReference type="EMBL" id="GAA0367713.1"/>
    </source>
</evidence>
<keyword evidence="1" id="KW-0472">Membrane</keyword>
<keyword evidence="3" id="KW-1185">Reference proteome</keyword>
<dbReference type="InterPro" id="IPR046492">
    <property type="entry name" value="DUF6585"/>
</dbReference>
<name>A0ABP3HEB3_9ACTN</name>
<dbReference type="Pfam" id="PF20226">
    <property type="entry name" value="DUF6585"/>
    <property type="match status" value="1"/>
</dbReference>
<accession>A0ABP3HEB3</accession>
<proteinExistence type="predicted"/>
<evidence type="ECO:0000313" key="3">
    <source>
        <dbReference type="Proteomes" id="UP001501822"/>
    </source>
</evidence>
<sequence length="287" mass="30417">MPVSPVFVMEEVTAADLPSRVRRAAEDERLGAFQAVHRPRSADRRSRAWLVLLGLPGLVLLPFTIAFLLDGLGWASGLSLSLTVAYLGAAARVLVRDVLPGQGATTVHLFENGVVLSSWRAVTPFPWDAVTELRVSGVRAAATGAVTWRLTLSGRAGAEAEALLDGGVPGARELVETVSREVTGRVLPEYLSRVGTGGKVRLGPFSVTRQGIAKDGEYVPWENVDRVEIESGMVHVDRADRPAGLTAIAAEVPNAVAFGELTRRLRAAHDGARTDGTTGRTVGSVNG</sequence>
<protein>
    <recommendedName>
        <fullName evidence="4">PH domain-containing protein</fullName>
    </recommendedName>
</protein>
<evidence type="ECO:0000256" key="1">
    <source>
        <dbReference type="SAM" id="Phobius"/>
    </source>
</evidence>
<evidence type="ECO:0008006" key="4">
    <source>
        <dbReference type="Google" id="ProtNLM"/>
    </source>
</evidence>
<organism evidence="2 3">
    <name type="scientific">Actinoallomurus spadix</name>
    <dbReference type="NCBI Taxonomy" id="79912"/>
    <lineage>
        <taxon>Bacteria</taxon>
        <taxon>Bacillati</taxon>
        <taxon>Actinomycetota</taxon>
        <taxon>Actinomycetes</taxon>
        <taxon>Streptosporangiales</taxon>
        <taxon>Thermomonosporaceae</taxon>
        <taxon>Actinoallomurus</taxon>
    </lineage>
</organism>
<comment type="caution">
    <text evidence="2">The sequence shown here is derived from an EMBL/GenBank/DDBJ whole genome shotgun (WGS) entry which is preliminary data.</text>
</comment>
<dbReference type="EMBL" id="BAAABM010000066">
    <property type="protein sequence ID" value="GAA0367713.1"/>
    <property type="molecule type" value="Genomic_DNA"/>
</dbReference>